<dbReference type="GO" id="GO:0015074">
    <property type="term" value="P:DNA integration"/>
    <property type="evidence" value="ECO:0007669"/>
    <property type="project" value="InterPro"/>
</dbReference>
<protein>
    <submittedName>
        <fullName evidence="3">Tyrosine-type recombinase/integrase</fullName>
    </submittedName>
</protein>
<dbReference type="Proteomes" id="UP000545761">
    <property type="component" value="Unassembled WGS sequence"/>
</dbReference>
<dbReference type="GO" id="GO:0006310">
    <property type="term" value="P:DNA recombination"/>
    <property type="evidence" value="ECO:0007669"/>
    <property type="project" value="UniProtKB-KW"/>
</dbReference>
<name>A0A7W0ICN0_9ACTN</name>
<dbReference type="AlphaFoldDB" id="A0A7W0ICN0"/>
<evidence type="ECO:0000256" key="1">
    <source>
        <dbReference type="ARBA" id="ARBA00023172"/>
    </source>
</evidence>
<organism evidence="3 4">
    <name type="scientific">Streptomyces himalayensis subsp. himalayensis</name>
    <dbReference type="NCBI Taxonomy" id="2756131"/>
    <lineage>
        <taxon>Bacteria</taxon>
        <taxon>Bacillati</taxon>
        <taxon>Actinomycetota</taxon>
        <taxon>Actinomycetes</taxon>
        <taxon>Kitasatosporales</taxon>
        <taxon>Streptomycetaceae</taxon>
        <taxon>Streptomyces</taxon>
        <taxon>Streptomyces himalayensis</taxon>
    </lineage>
</organism>
<evidence type="ECO:0000313" key="4">
    <source>
        <dbReference type="Proteomes" id="UP000545761"/>
    </source>
</evidence>
<dbReference type="PANTHER" id="PTHR30349:SF64">
    <property type="entry name" value="PROPHAGE INTEGRASE INTD-RELATED"/>
    <property type="match status" value="1"/>
</dbReference>
<dbReference type="Gene3D" id="1.10.443.10">
    <property type="entry name" value="Intergrase catalytic core"/>
    <property type="match status" value="1"/>
</dbReference>
<dbReference type="InterPro" id="IPR011010">
    <property type="entry name" value="DNA_brk_join_enz"/>
</dbReference>
<reference evidence="3 4" key="1">
    <citation type="submission" date="2020-07" db="EMBL/GenBank/DDBJ databases">
        <title>Streptomyces isolated from Indian soil.</title>
        <authorList>
            <person name="Mandal S."/>
            <person name="Maiti P.K."/>
        </authorList>
    </citation>
    <scope>NUCLEOTIDE SEQUENCE [LARGE SCALE GENOMIC DNA]</scope>
    <source>
        <strain evidence="3 4">PSKA28</strain>
    </source>
</reference>
<accession>A0A7W0ICN0</accession>
<keyword evidence="1" id="KW-0233">DNA recombination</keyword>
<dbReference type="PROSITE" id="PS51898">
    <property type="entry name" value="TYR_RECOMBINASE"/>
    <property type="match status" value="1"/>
</dbReference>
<comment type="caution">
    <text evidence="3">The sequence shown here is derived from an EMBL/GenBank/DDBJ whole genome shotgun (WGS) entry which is preliminary data.</text>
</comment>
<dbReference type="EMBL" id="JACEHE010000027">
    <property type="protein sequence ID" value="MBA2950329.1"/>
    <property type="molecule type" value="Genomic_DNA"/>
</dbReference>
<dbReference type="InterPro" id="IPR013762">
    <property type="entry name" value="Integrase-like_cat_sf"/>
</dbReference>
<dbReference type="RefSeq" id="WP_181661262.1">
    <property type="nucleotide sequence ID" value="NZ_JACEHE010000027.1"/>
</dbReference>
<evidence type="ECO:0000313" key="3">
    <source>
        <dbReference type="EMBL" id="MBA2950329.1"/>
    </source>
</evidence>
<dbReference type="SUPFAM" id="SSF56349">
    <property type="entry name" value="DNA breaking-rejoining enzymes"/>
    <property type="match status" value="1"/>
</dbReference>
<sequence length="462" mass="51862">MDTTYNVKIWSIRVYRGKHKTSYSVRWALDGREWRAPFDTRALADAFRSELVSATRRGEAFSLTTGRPVSHQSGASAVSWYDFAVQFADAQWHRTAGNSRKNTAKALMATTVALLRTPPAAFKPVDVRTALREFAFNTRRREEAPPQVAMILNWVERNTLSMAAWEQPVKVDEVLRALGAKLDGTRAAASSVKRNRRILNVAMEYAVKHRILRANPLPKGRGSVPKTSSAIDKRSLLNPEQAARLLGWVRRRPRGGKRLHAFFATLYYAGPRPEEAVAIDVADVRLPEEGAEDQWCELLFHTAQPEVGKNWTDDGEIHEERGLKGRAADDTRVVPGHPSLTKILREHIKTKNLKPGDLLFQGERGEMLAGSVIRRAWRSARKEVLTPEEFATPLGKRVYDLRHTCLTRWLNDGIPAAQVAEWAGNSVPVLLAIYARCVSGQLRDLKRRMEAGGDLPELPETT</sequence>
<feature type="domain" description="Tyr recombinase" evidence="2">
    <location>
        <begin position="232"/>
        <end position="447"/>
    </location>
</feature>
<dbReference type="PANTHER" id="PTHR30349">
    <property type="entry name" value="PHAGE INTEGRASE-RELATED"/>
    <property type="match status" value="1"/>
</dbReference>
<proteinExistence type="predicted"/>
<gene>
    <name evidence="3" type="ORF">H1D24_32220</name>
</gene>
<dbReference type="InterPro" id="IPR050090">
    <property type="entry name" value="Tyrosine_recombinase_XerCD"/>
</dbReference>
<dbReference type="InterPro" id="IPR002104">
    <property type="entry name" value="Integrase_catalytic"/>
</dbReference>
<evidence type="ECO:0000259" key="2">
    <source>
        <dbReference type="PROSITE" id="PS51898"/>
    </source>
</evidence>
<dbReference type="GO" id="GO:0003677">
    <property type="term" value="F:DNA binding"/>
    <property type="evidence" value="ECO:0007669"/>
    <property type="project" value="InterPro"/>
</dbReference>